<protein>
    <recommendedName>
        <fullName evidence="3">Sea24</fullName>
    </recommendedName>
</protein>
<dbReference type="GeneID" id="75023360"/>
<gene>
    <name evidence="1" type="ORF">KFQ06_15110</name>
</gene>
<dbReference type="Proteomes" id="UP001056873">
    <property type="component" value="Chromosome"/>
</dbReference>
<dbReference type="EMBL" id="CP074347">
    <property type="protein sequence ID" value="USU99386.1"/>
    <property type="molecule type" value="Genomic_DNA"/>
</dbReference>
<name>A0ABY5CPY7_9GAMM</name>
<evidence type="ECO:0008006" key="3">
    <source>
        <dbReference type="Google" id="ProtNLM"/>
    </source>
</evidence>
<evidence type="ECO:0000313" key="2">
    <source>
        <dbReference type="Proteomes" id="UP001056873"/>
    </source>
</evidence>
<evidence type="ECO:0000313" key="1">
    <source>
        <dbReference type="EMBL" id="USU99386.1"/>
    </source>
</evidence>
<keyword evidence="2" id="KW-1185">Reference proteome</keyword>
<reference evidence="1" key="1">
    <citation type="journal article" date="2022" name="BMC Genomics">
        <title>Genome sequence of the entomopathogenic Serratia entomophila isolate 626 and characterisation of the species specific itaconate degradation pathway.</title>
        <authorList>
            <person name="Vaughan A.L."/>
            <person name="Altermann E."/>
            <person name="Glare T.R."/>
            <person name="Hurst M.R.H."/>
        </authorList>
    </citation>
    <scope>NUCLEOTIDE SEQUENCE</scope>
    <source>
        <strain evidence="1">626</strain>
    </source>
</reference>
<sequence length="82" mass="9521">MSILALEKTRYAGHEKEGLPPERRWRAGKNDRQIRGRFILRGRKMPRKMAERSEHGVFDIPDLAHKMKNIMAKRCPATLPGL</sequence>
<dbReference type="RefSeq" id="WP_234585249.1">
    <property type="nucleotide sequence ID" value="NZ_CAMIPG010000006.1"/>
</dbReference>
<accession>A0ABY5CPY7</accession>
<organism evidence="1 2">
    <name type="scientific">Serratia entomophila</name>
    <dbReference type="NCBI Taxonomy" id="42906"/>
    <lineage>
        <taxon>Bacteria</taxon>
        <taxon>Pseudomonadati</taxon>
        <taxon>Pseudomonadota</taxon>
        <taxon>Gammaproteobacteria</taxon>
        <taxon>Enterobacterales</taxon>
        <taxon>Yersiniaceae</taxon>
        <taxon>Serratia</taxon>
    </lineage>
</organism>
<proteinExistence type="predicted"/>